<name>A0A224YCS8_9ACAR</name>
<evidence type="ECO:0000256" key="1">
    <source>
        <dbReference type="SAM" id="MobiDB-lite"/>
    </source>
</evidence>
<evidence type="ECO:0000313" key="2">
    <source>
        <dbReference type="EMBL" id="MAA11592.1"/>
    </source>
</evidence>
<feature type="compositionally biased region" description="Polar residues" evidence="1">
    <location>
        <begin position="255"/>
        <end position="296"/>
    </location>
</feature>
<proteinExistence type="predicted"/>
<organism evidence="2">
    <name type="scientific">Rhipicephalus zambeziensis</name>
    <dbReference type="NCBI Taxonomy" id="60191"/>
    <lineage>
        <taxon>Eukaryota</taxon>
        <taxon>Metazoa</taxon>
        <taxon>Ecdysozoa</taxon>
        <taxon>Arthropoda</taxon>
        <taxon>Chelicerata</taxon>
        <taxon>Arachnida</taxon>
        <taxon>Acari</taxon>
        <taxon>Parasitiformes</taxon>
        <taxon>Ixodida</taxon>
        <taxon>Ixodoidea</taxon>
        <taxon>Ixodidae</taxon>
        <taxon>Rhipicephalinae</taxon>
        <taxon>Rhipicephalus</taxon>
        <taxon>Rhipicephalus</taxon>
    </lineage>
</organism>
<feature type="compositionally biased region" description="Low complexity" evidence="1">
    <location>
        <begin position="72"/>
        <end position="88"/>
    </location>
</feature>
<dbReference type="EMBL" id="GFPF01000446">
    <property type="protein sequence ID" value="MAA11592.1"/>
    <property type="molecule type" value="Transcribed_RNA"/>
</dbReference>
<accession>A0A224YCS8</accession>
<sequence length="296" mass="31975">MSQQSSPHVSNHATTQNMSLNQHGTRPLSTSTQWPGQESRIGRVESPNSEHNAPHQWGNGVLPGNSPHTLVQHSSSGMMSPSQQPQWQNPAGTSYITQPSQQQQWGSENVPQNLQPHLSAQLPSANSQQRQASLWRNGAPAAGQPQSTTAQPANGAGQVLPNRSTQPSWNGYVESVGSQGSQQAQSRSWRSGIPPVSQQNTAAQHTGGAGLPIPIHPTQPSMSGESRSQSWSTPVTSASSPLNAQQQQDKELPSQLPTSFVTPDLNKFTQQSTHQRMVSIQQQTVRHSLRRQSIST</sequence>
<feature type="compositionally biased region" description="Polar residues" evidence="1">
    <location>
        <begin position="218"/>
        <end position="247"/>
    </location>
</feature>
<feature type="compositionally biased region" description="Low complexity" evidence="1">
    <location>
        <begin position="175"/>
        <end position="192"/>
    </location>
</feature>
<reference evidence="2" key="1">
    <citation type="journal article" date="2017" name="Parasit. Vectors">
        <title>Sialotranscriptomics of Rhipicephalus zambeziensis reveals intricate expression profiles of secretory proteins and suggests tight temporal transcriptional regulation during blood-feeding.</title>
        <authorList>
            <person name="de Castro M.H."/>
            <person name="de Klerk D."/>
            <person name="Pienaar R."/>
            <person name="Rees D.J.G."/>
            <person name="Mans B.J."/>
        </authorList>
    </citation>
    <scope>NUCLEOTIDE SEQUENCE</scope>
    <source>
        <tissue evidence="2">Salivary glands</tissue>
    </source>
</reference>
<protein>
    <submittedName>
        <fullName evidence="2">Pancreatic trypsin inhibitor</fullName>
    </submittedName>
</protein>
<feature type="compositionally biased region" description="Polar residues" evidence="1">
    <location>
        <begin position="89"/>
        <end position="134"/>
    </location>
</feature>
<dbReference type="AlphaFoldDB" id="A0A224YCS8"/>
<feature type="compositionally biased region" description="Polar residues" evidence="1">
    <location>
        <begin position="1"/>
        <end position="36"/>
    </location>
</feature>
<feature type="region of interest" description="Disordered" evidence="1">
    <location>
        <begin position="1"/>
        <end position="296"/>
    </location>
</feature>